<dbReference type="EMBL" id="LAZR01037947">
    <property type="protein sequence ID" value="KKL20832.1"/>
    <property type="molecule type" value="Genomic_DNA"/>
</dbReference>
<name>A0A0F9C3J1_9ZZZZ</name>
<evidence type="ECO:0000313" key="1">
    <source>
        <dbReference type="EMBL" id="KKL20832.1"/>
    </source>
</evidence>
<reference evidence="1" key="1">
    <citation type="journal article" date="2015" name="Nature">
        <title>Complex archaea that bridge the gap between prokaryotes and eukaryotes.</title>
        <authorList>
            <person name="Spang A."/>
            <person name="Saw J.H."/>
            <person name="Jorgensen S.L."/>
            <person name="Zaremba-Niedzwiedzka K."/>
            <person name="Martijn J."/>
            <person name="Lind A.E."/>
            <person name="van Eijk R."/>
            <person name="Schleper C."/>
            <person name="Guy L."/>
            <person name="Ettema T.J."/>
        </authorList>
    </citation>
    <scope>NUCLEOTIDE SEQUENCE</scope>
</reference>
<sequence>MEESESPKQDNPLKESMKERVRYAAENIDNITELELRDLYSQITINKMKKKIQKTAKWNDRRAKVDQWKENRSDKKAKKLHIKEEVQKLKEKLNGG</sequence>
<accession>A0A0F9C3J1</accession>
<proteinExistence type="predicted"/>
<protein>
    <submittedName>
        <fullName evidence="1">Uncharacterized protein</fullName>
    </submittedName>
</protein>
<comment type="caution">
    <text evidence="1">The sequence shown here is derived from an EMBL/GenBank/DDBJ whole genome shotgun (WGS) entry which is preliminary data.</text>
</comment>
<organism evidence="1">
    <name type="scientific">marine sediment metagenome</name>
    <dbReference type="NCBI Taxonomy" id="412755"/>
    <lineage>
        <taxon>unclassified sequences</taxon>
        <taxon>metagenomes</taxon>
        <taxon>ecological metagenomes</taxon>
    </lineage>
</organism>
<gene>
    <name evidence="1" type="ORF">LCGC14_2451540</name>
</gene>
<dbReference type="AlphaFoldDB" id="A0A0F9C3J1"/>